<feature type="signal peptide" evidence="1">
    <location>
        <begin position="1"/>
        <end position="25"/>
    </location>
</feature>
<sequence>MKTKFMLPSTALVLLAVFNAPTVEATQGFTAEQLCKAGLALAIDKKPRGIKATSSASNQRILLSLKDGKNDWDYRCKVNRGNKTVKLEARELKRNDKFLGQAIRYDVADAKRSVTVTMKKRKGSGLINETFTNIQLK</sequence>
<dbReference type="EMBL" id="JFFR01000009">
    <property type="protein sequence ID" value="KDN29336.1"/>
    <property type="molecule type" value="Genomic_DNA"/>
</dbReference>
<keyword evidence="3" id="KW-1185">Reference proteome</keyword>
<gene>
    <name evidence="2" type="ORF">VFDL14_14235</name>
</gene>
<evidence type="ECO:0000256" key="1">
    <source>
        <dbReference type="SAM" id="SignalP"/>
    </source>
</evidence>
<evidence type="ECO:0008006" key="4">
    <source>
        <dbReference type="Google" id="ProtNLM"/>
    </source>
</evidence>
<keyword evidence="1" id="KW-0732">Signal</keyword>
<evidence type="ECO:0000313" key="2">
    <source>
        <dbReference type="EMBL" id="KDN29336.1"/>
    </source>
</evidence>
<dbReference type="AlphaFoldDB" id="A0A066UPH0"/>
<evidence type="ECO:0000313" key="3">
    <source>
        <dbReference type="Proteomes" id="UP000027219"/>
    </source>
</evidence>
<comment type="caution">
    <text evidence="2">The sequence shown here is derived from an EMBL/GenBank/DDBJ whole genome shotgun (WGS) entry which is preliminary data.</text>
</comment>
<proteinExistence type="predicted"/>
<organism evidence="2 3">
    <name type="scientific">Vibrio fortis</name>
    <dbReference type="NCBI Taxonomy" id="212667"/>
    <lineage>
        <taxon>Bacteria</taxon>
        <taxon>Pseudomonadati</taxon>
        <taxon>Pseudomonadota</taxon>
        <taxon>Gammaproteobacteria</taxon>
        <taxon>Vibrionales</taxon>
        <taxon>Vibrionaceae</taxon>
        <taxon>Vibrio</taxon>
    </lineage>
</organism>
<name>A0A066UPH0_9VIBR</name>
<accession>A0A066UPH0</accession>
<dbReference type="Proteomes" id="UP000027219">
    <property type="component" value="Unassembled WGS sequence"/>
</dbReference>
<feature type="chain" id="PRO_5001627438" description="DUF2541 family protein" evidence="1">
    <location>
        <begin position="26"/>
        <end position="137"/>
    </location>
</feature>
<reference evidence="2 3" key="1">
    <citation type="submission" date="2014-02" db="EMBL/GenBank/DDBJ databases">
        <title>Vibrio fortis Dalian14 Genome Sequencing.</title>
        <authorList>
            <person name="Wang Y."/>
            <person name="Song L."/>
            <person name="Liu G."/>
            <person name="Ding J."/>
        </authorList>
    </citation>
    <scope>NUCLEOTIDE SEQUENCE [LARGE SCALE GENOMIC DNA]</scope>
    <source>
        <strain evidence="2 3">Dalian14</strain>
    </source>
</reference>
<protein>
    <recommendedName>
        <fullName evidence="4">DUF2541 family protein</fullName>
    </recommendedName>
</protein>